<organism evidence="1 2">
    <name type="scientific">Acaulospora colombiana</name>
    <dbReference type="NCBI Taxonomy" id="27376"/>
    <lineage>
        <taxon>Eukaryota</taxon>
        <taxon>Fungi</taxon>
        <taxon>Fungi incertae sedis</taxon>
        <taxon>Mucoromycota</taxon>
        <taxon>Glomeromycotina</taxon>
        <taxon>Glomeromycetes</taxon>
        <taxon>Diversisporales</taxon>
        <taxon>Acaulosporaceae</taxon>
        <taxon>Acaulospora</taxon>
    </lineage>
</organism>
<protein>
    <submittedName>
        <fullName evidence="1">14690_t:CDS:1</fullName>
    </submittedName>
</protein>
<dbReference type="EMBL" id="CAJVPT010058753">
    <property type="protein sequence ID" value="CAG8760850.1"/>
    <property type="molecule type" value="Genomic_DNA"/>
</dbReference>
<reference evidence="1" key="1">
    <citation type="submission" date="2021-06" db="EMBL/GenBank/DDBJ databases">
        <authorList>
            <person name="Kallberg Y."/>
            <person name="Tangrot J."/>
            <person name="Rosling A."/>
        </authorList>
    </citation>
    <scope>NUCLEOTIDE SEQUENCE</scope>
    <source>
        <strain evidence="1">CL356</strain>
    </source>
</reference>
<feature type="non-terminal residue" evidence="1">
    <location>
        <position position="229"/>
    </location>
</feature>
<sequence>LEEVKLLDAMAPDALKKEKRKDRKQSTKGPKVKKEPLDPDVDVELLSKDQAKNESQALDLSESEDEIELEDLRQHFMLGADGEDETMLGNDAGQLYLFQFPEDFPNFEVLRNPENDENLSKTSTKKRSASPSKRVSFAEDAKAVSNSKEPSKEADSKEEEVGEKPSNDDKPSGIIGHLEILQSGAVFAATQPSFLQQAVMLDLPNKKMNVLGNVSRRFVATPDIDALID</sequence>
<name>A0ACA9QP08_9GLOM</name>
<keyword evidence="2" id="KW-1185">Reference proteome</keyword>
<gene>
    <name evidence="1" type="ORF">ACOLOM_LOCUS13185</name>
</gene>
<dbReference type="Proteomes" id="UP000789525">
    <property type="component" value="Unassembled WGS sequence"/>
</dbReference>
<evidence type="ECO:0000313" key="1">
    <source>
        <dbReference type="EMBL" id="CAG8760850.1"/>
    </source>
</evidence>
<feature type="non-terminal residue" evidence="1">
    <location>
        <position position="1"/>
    </location>
</feature>
<accession>A0ACA9QP08</accession>
<evidence type="ECO:0000313" key="2">
    <source>
        <dbReference type="Proteomes" id="UP000789525"/>
    </source>
</evidence>
<proteinExistence type="predicted"/>
<comment type="caution">
    <text evidence="1">The sequence shown here is derived from an EMBL/GenBank/DDBJ whole genome shotgun (WGS) entry which is preliminary data.</text>
</comment>